<reference evidence="2" key="1">
    <citation type="submission" date="2021-02" db="EMBL/GenBank/DDBJ databases">
        <authorList>
            <person name="Dougan E. K."/>
            <person name="Rhodes N."/>
            <person name="Thang M."/>
            <person name="Chan C."/>
        </authorList>
    </citation>
    <scope>NUCLEOTIDE SEQUENCE</scope>
</reference>
<feature type="transmembrane region" description="Helical" evidence="1">
    <location>
        <begin position="227"/>
        <end position="245"/>
    </location>
</feature>
<evidence type="ECO:0000313" key="3">
    <source>
        <dbReference type="Proteomes" id="UP000604046"/>
    </source>
</evidence>
<name>A0A812IQP4_9DINO</name>
<dbReference type="PANTHER" id="PTHR11319">
    <property type="entry name" value="G PROTEIN-COUPLED RECEPTOR-RELATED"/>
    <property type="match status" value="1"/>
</dbReference>
<dbReference type="AlphaFoldDB" id="A0A812IQP4"/>
<keyword evidence="1" id="KW-0472">Membrane</keyword>
<dbReference type="EMBL" id="CAJNDS010000312">
    <property type="protein sequence ID" value="CAE7042132.1"/>
    <property type="molecule type" value="Genomic_DNA"/>
</dbReference>
<sequence length="279" mass="30755">MFAAETANAKAPKTQTNVGRAEREFILHLVQLKASRRFKATAALGRNTPVRGAQAWLKCVVVWGNVFIPPLLGATAKLLPCYGTQEGGQRILMYEAAVSTSCASTLGDAVGLPRFWLAVGTTAVLTLLGPVLWLCLAASDPAKKHVREREETVAFLVAGYEPKYRWWEVTVLFRKSAIYVVATWFPMSWAPGAHLVYLALIVATAELIHTTFQPYHSSLLDRIESQALCAALIGLLLVASLFIKWPFMPYAIYLTSCGMLCVVTAGAYLHFLFWGRFTI</sequence>
<proteinExistence type="predicted"/>
<feature type="transmembrane region" description="Helical" evidence="1">
    <location>
        <begin position="115"/>
        <end position="139"/>
    </location>
</feature>
<feature type="non-terminal residue" evidence="2">
    <location>
        <position position="1"/>
    </location>
</feature>
<dbReference type="OrthoDB" id="409438at2759"/>
<accession>A0A812IQP4</accession>
<keyword evidence="1" id="KW-1133">Transmembrane helix</keyword>
<organism evidence="2 3">
    <name type="scientific">Symbiodinium natans</name>
    <dbReference type="NCBI Taxonomy" id="878477"/>
    <lineage>
        <taxon>Eukaryota</taxon>
        <taxon>Sar</taxon>
        <taxon>Alveolata</taxon>
        <taxon>Dinophyceae</taxon>
        <taxon>Suessiales</taxon>
        <taxon>Symbiodiniaceae</taxon>
        <taxon>Symbiodinium</taxon>
    </lineage>
</organism>
<dbReference type="Proteomes" id="UP000604046">
    <property type="component" value="Unassembled WGS sequence"/>
</dbReference>
<evidence type="ECO:0000256" key="1">
    <source>
        <dbReference type="SAM" id="Phobius"/>
    </source>
</evidence>
<protein>
    <submittedName>
        <fullName evidence="2">Pmp10 protein</fullName>
    </submittedName>
</protein>
<keyword evidence="1" id="KW-0812">Transmembrane</keyword>
<comment type="caution">
    <text evidence="2">The sequence shown here is derived from an EMBL/GenBank/DDBJ whole genome shotgun (WGS) entry which is preliminary data.</text>
</comment>
<gene>
    <name evidence="2" type="primary">pmp10</name>
    <name evidence="2" type="ORF">SNAT2548_LOCUS4977</name>
</gene>
<evidence type="ECO:0000313" key="2">
    <source>
        <dbReference type="EMBL" id="CAE7042132.1"/>
    </source>
</evidence>
<dbReference type="PANTHER" id="PTHR11319:SF35">
    <property type="entry name" value="OUTER MEMBRANE PROTEIN PMPC-RELATED"/>
    <property type="match status" value="1"/>
</dbReference>
<feature type="transmembrane region" description="Helical" evidence="1">
    <location>
        <begin position="251"/>
        <end position="274"/>
    </location>
</feature>
<keyword evidence="3" id="KW-1185">Reference proteome</keyword>